<dbReference type="PANTHER" id="PTHR43941">
    <property type="entry name" value="STRUCTURAL MAINTENANCE OF CHROMOSOMES PROTEIN 2"/>
    <property type="match status" value="1"/>
</dbReference>
<feature type="coiled-coil region" evidence="1">
    <location>
        <begin position="1747"/>
        <end position="1781"/>
    </location>
</feature>
<comment type="caution">
    <text evidence="3">The sequence shown here is derived from an EMBL/GenBank/DDBJ whole genome shotgun (WGS) entry which is preliminary data.</text>
</comment>
<dbReference type="GO" id="GO:0000796">
    <property type="term" value="C:condensin complex"/>
    <property type="evidence" value="ECO:0007669"/>
    <property type="project" value="TreeGrafter"/>
</dbReference>
<accession>A0A9N8ECD7</accession>
<feature type="coiled-coil region" evidence="1">
    <location>
        <begin position="1390"/>
        <end position="1417"/>
    </location>
</feature>
<feature type="coiled-coil region" evidence="1">
    <location>
        <begin position="192"/>
        <end position="440"/>
    </location>
</feature>
<dbReference type="Gene3D" id="1.20.5.170">
    <property type="match status" value="1"/>
</dbReference>
<feature type="region of interest" description="Disordered" evidence="2">
    <location>
        <begin position="509"/>
        <end position="564"/>
    </location>
</feature>
<dbReference type="SUPFAM" id="SSF57997">
    <property type="entry name" value="Tropomyosin"/>
    <property type="match status" value="1"/>
</dbReference>
<dbReference type="GO" id="GO:0003682">
    <property type="term" value="F:chromatin binding"/>
    <property type="evidence" value="ECO:0007669"/>
    <property type="project" value="TreeGrafter"/>
</dbReference>
<gene>
    <name evidence="3" type="ORF">SEMRO_874_G214280.1</name>
</gene>
<protein>
    <submittedName>
        <fullName evidence="3">Kinesin K39</fullName>
    </submittedName>
</protein>
<dbReference type="GO" id="GO:0000793">
    <property type="term" value="C:condensed chromosome"/>
    <property type="evidence" value="ECO:0007669"/>
    <property type="project" value="TreeGrafter"/>
</dbReference>
<feature type="region of interest" description="Disordered" evidence="2">
    <location>
        <begin position="1249"/>
        <end position="1268"/>
    </location>
</feature>
<evidence type="ECO:0000313" key="3">
    <source>
        <dbReference type="EMBL" id="CAB9517704.1"/>
    </source>
</evidence>
<sequence length="1808" mass="202302">MLIVSRSRCRARVKPGGDEVEAGQQQEQAKAEIEKWQESISSLEDLKEEKLKEDEDVVLQWQERATELEAVVKDLETQLNEQEEEANNVIAMWQESCNTLEATNQELAQSSEKLEEQLESSKAAASSAAELLKTTEVDKKELQERVNELETASRGLEAKLSDEDEKAKSLIADWQEKVASLQAAKDEVTVALTTAKDNQQSMEQELASLQSQMKETEGELTVARESLSEKEAMVASLEGRLQAMIESQDLDASEKDRELDSLRGQVSTLQLELDKTEASLKEAQANLAHNEKAVSEWEKRANEFETSVKELEEQLTEQENEARNAISDWSDRVQLLEKEKGDLAQSLAAALNRSKELTDENKSSASSASQLADAKAALEEKQLVVEDLNEQVAELESMVNGLQQRLFVNEKEVSDKKEQVAELESMVNGLQQRLFLTEKEASARREELEESASQVAMFESMVNGLQHQLLTSEKDSTAKRDQLQESITNYKRQAEDLDRELQEARAKIEQLEATDTAKPSEDKVEARPSEALADELEDVSLSHDDELPSPTGQTEGGADPKDDGEVAELKSLVQELEEQIKAKDSEMAGEVREWQGHCVALETQINDLSKELEKVSKALARAREDRSNDPDYEGSVEQQIAELESTIESLEQELEDKHIEAENAIAEWQDSYGVLGAKNGELEEQLAALNIQVQDLRDTKQAVDAELDQYKSLQTQASEEAGKLKAELEAASDADASEKPAADGEAALELKSKIANLEATLAEREQELSDRPKESALQELEARCAAQGEKISLLNTHLEETIKDRDEAVAKLKSAEKLSSATADFSQESERLTEKIAELETLVEDLKKERDTSVAAMEESSRQLVQKSEEDEAAVAQWNERIKQLESELERQETEANEAIAGWESSYSMVQESLTGAQAELETCKAELVDLLKAQVSSLDEILVKYDDEYAADELSNDLSDVDALRTKCRERLNLIETFVSSQDGDIKTLFIEMESLRTQIQEMEGDVQAGASVELLRSQLADANKKTAEKQSSLEELKRSLASEQGKTTQLKSASTELETKVTALEASVEAEIAAKEALEAKAFELESVITKEQLLKGELEAKLASLEGAVKDEQLAKGLLQEELQAKVSELEFALNKEQLAKGGLEGELEAKVAALESAVKDEQLAKASLERELQARVSELESTVNKEQQSKGVLQGALEAKVASMESLQGELFNLKEKLEHVSVRESQVTAELEKAAAEGIQLRESLSAKTNTDSSESETNKQELSILKSEKSALENEVQRLSKISEVLEYDLQEANNAMQVYITKEVSDEAKAYATQVLREQLNEIRKKADADRAAVAAEKEAKMALEAEVERLRADLYALVDVTDQENEMYGKHALTIKATDKIHRKERNEINELRKSLSRALEELRTSRTAERDAEERAAKAAHHVVVCEQELVAAKSDMRYLIQTMDEMRQDEASRRASLEHRIMTLENDHEVLQRFHATETDSLRNELTQAVMEKDRTLQLLKDAEKNNAAMLYAASRDHSARADESSETELAKLRIEKAQLLVAAAEEGARTERRIREVIATELSSAETDILVEREKRLAAEAAYDNMKLLVAELQNDVQAYRQESRLGRSPGKMMVEADNNRLKDELERALQEISSLRSQLIAAQSAVESANYRIERLTADLHVQQASSNRLGREMKFQTEFQQEMLRMRSTPQAVRENDDGEEKKEKREDEILTIVELYDKIHEQAEAQKQARECYLELKSAHEDLLSLLAQTEEQRQHLERALVEARGQAAVDAVNEKSDQSVIAQYGQRVRVKTP</sequence>
<dbReference type="PANTHER" id="PTHR43941:SF1">
    <property type="entry name" value="STRUCTURAL MAINTENANCE OF CHROMOSOMES PROTEIN 2"/>
    <property type="match status" value="1"/>
</dbReference>
<organism evidence="3 4">
    <name type="scientific">Seminavis robusta</name>
    <dbReference type="NCBI Taxonomy" id="568900"/>
    <lineage>
        <taxon>Eukaryota</taxon>
        <taxon>Sar</taxon>
        <taxon>Stramenopiles</taxon>
        <taxon>Ochrophyta</taxon>
        <taxon>Bacillariophyta</taxon>
        <taxon>Bacillariophyceae</taxon>
        <taxon>Bacillariophycidae</taxon>
        <taxon>Naviculales</taxon>
        <taxon>Naviculaceae</taxon>
        <taxon>Seminavis</taxon>
    </lineage>
</organism>
<keyword evidence="4" id="KW-1185">Reference proteome</keyword>
<feature type="region of interest" description="Disordered" evidence="2">
    <location>
        <begin position="14"/>
        <end position="33"/>
    </location>
</feature>
<feature type="region of interest" description="Disordered" evidence="2">
    <location>
        <begin position="724"/>
        <end position="745"/>
    </location>
</feature>
<evidence type="ECO:0000256" key="2">
    <source>
        <dbReference type="SAM" id="MobiDB-lite"/>
    </source>
</evidence>
<keyword evidence="1" id="KW-0175">Coiled coil</keyword>
<feature type="compositionally biased region" description="Basic and acidic residues" evidence="2">
    <location>
        <begin position="736"/>
        <end position="745"/>
    </location>
</feature>
<proteinExistence type="predicted"/>
<reference evidence="3" key="1">
    <citation type="submission" date="2020-06" db="EMBL/GenBank/DDBJ databases">
        <authorList>
            <consortium name="Plant Systems Biology data submission"/>
        </authorList>
    </citation>
    <scope>NUCLEOTIDE SEQUENCE</scope>
    <source>
        <strain evidence="3">D6</strain>
    </source>
</reference>
<feature type="coiled-coil region" evidence="1">
    <location>
        <begin position="1587"/>
        <end position="1657"/>
    </location>
</feature>
<feature type="compositionally biased region" description="Basic and acidic residues" evidence="2">
    <location>
        <begin position="518"/>
        <end position="528"/>
    </location>
</feature>
<dbReference type="GO" id="GO:0000785">
    <property type="term" value="C:chromatin"/>
    <property type="evidence" value="ECO:0007669"/>
    <property type="project" value="TreeGrafter"/>
</dbReference>
<dbReference type="Proteomes" id="UP001153069">
    <property type="component" value="Unassembled WGS sequence"/>
</dbReference>
<feature type="coiled-coil region" evidence="1">
    <location>
        <begin position="1457"/>
        <end position="1516"/>
    </location>
</feature>
<dbReference type="Pfam" id="PF04899">
    <property type="entry name" value="MbeD_MobD"/>
    <property type="match status" value="1"/>
</dbReference>
<dbReference type="GO" id="GO:0007076">
    <property type="term" value="P:mitotic chromosome condensation"/>
    <property type="evidence" value="ECO:0007669"/>
    <property type="project" value="TreeGrafter"/>
</dbReference>
<evidence type="ECO:0000313" key="4">
    <source>
        <dbReference type="Proteomes" id="UP001153069"/>
    </source>
</evidence>
<dbReference type="InterPro" id="IPR006983">
    <property type="entry name" value="MbeD_MobD"/>
</dbReference>
<name>A0A9N8ECD7_9STRA</name>
<feature type="coiled-coil region" evidence="1">
    <location>
        <begin position="798"/>
        <end position="934"/>
    </location>
</feature>
<dbReference type="EMBL" id="CAICTM010000873">
    <property type="protein sequence ID" value="CAB9517704.1"/>
    <property type="molecule type" value="Genomic_DNA"/>
</dbReference>
<feature type="coiled-coil region" evidence="1">
    <location>
        <begin position="987"/>
        <end position="1228"/>
    </location>
</feature>
<evidence type="ECO:0000256" key="1">
    <source>
        <dbReference type="SAM" id="Coils"/>
    </source>
</evidence>
<dbReference type="Gene3D" id="1.10.287.1490">
    <property type="match status" value="1"/>
</dbReference>